<accession>A0A835RK03</accession>
<feature type="transmembrane region" description="Helical" evidence="1">
    <location>
        <begin position="74"/>
        <end position="94"/>
    </location>
</feature>
<dbReference type="OrthoDB" id="783774at2759"/>
<name>A0A835RK03_VANPL</name>
<reference evidence="2 3" key="1">
    <citation type="journal article" date="2020" name="Nat. Food">
        <title>A phased Vanilla planifolia genome enables genetic improvement of flavour and production.</title>
        <authorList>
            <person name="Hasing T."/>
            <person name="Tang H."/>
            <person name="Brym M."/>
            <person name="Khazi F."/>
            <person name="Huang T."/>
            <person name="Chambers A.H."/>
        </authorList>
    </citation>
    <scope>NUCLEOTIDE SEQUENCE [LARGE SCALE GENOMIC DNA]</scope>
    <source>
        <tissue evidence="2">Leaf</tissue>
    </source>
</reference>
<dbReference type="InterPro" id="IPR040229">
    <property type="entry name" value="At3g27390-like"/>
</dbReference>
<evidence type="ECO:0000256" key="1">
    <source>
        <dbReference type="SAM" id="Phobius"/>
    </source>
</evidence>
<proteinExistence type="predicted"/>
<comment type="caution">
    <text evidence="2">The sequence shown here is derived from an EMBL/GenBank/DDBJ whole genome shotgun (WGS) entry which is preliminary data.</text>
</comment>
<gene>
    <name evidence="2" type="ORF">HPP92_007272</name>
</gene>
<dbReference type="PANTHER" id="PTHR31133">
    <property type="entry name" value="MEMBRANE PROTEIN"/>
    <property type="match status" value="1"/>
</dbReference>
<keyword evidence="1" id="KW-0812">Transmembrane</keyword>
<dbReference type="AlphaFoldDB" id="A0A835RK03"/>
<dbReference type="GO" id="GO:0010228">
    <property type="term" value="P:vegetative to reproductive phase transition of meristem"/>
    <property type="evidence" value="ECO:0007669"/>
    <property type="project" value="TreeGrafter"/>
</dbReference>
<evidence type="ECO:0000313" key="2">
    <source>
        <dbReference type="EMBL" id="KAG0490409.1"/>
    </source>
</evidence>
<evidence type="ECO:0000313" key="3">
    <source>
        <dbReference type="Proteomes" id="UP000639772"/>
    </source>
</evidence>
<feature type="transmembrane region" description="Helical" evidence="1">
    <location>
        <begin position="48"/>
        <end position="68"/>
    </location>
</feature>
<dbReference type="Proteomes" id="UP000639772">
    <property type="component" value="Chromosome 3"/>
</dbReference>
<evidence type="ECO:0008006" key="4">
    <source>
        <dbReference type="Google" id="ProtNLM"/>
    </source>
</evidence>
<dbReference type="EMBL" id="JADCNM010000003">
    <property type="protein sequence ID" value="KAG0490409.1"/>
    <property type="molecule type" value="Genomic_DNA"/>
</dbReference>
<sequence>MDRNLRRTKLDLESRRIKKLLEEQKDRRGEYSVENGGPNRFSGLSMELYVLSSFFFLLLFLGVCKGAIIGPVVALLVFVGNSAVIIGLWPAHFFWTYYCLVKTQKLGLVLKMLMLLFLPFPLFLWPVVGILGSLLVGIGYGFFAPLFATFEAVGDEFIDKLYHCFTDGGKDTIKGACTLVRDFTDMCFFSYFSIMDDISEKVNQIAFLCAGCSSWSSY</sequence>
<dbReference type="PANTHER" id="PTHR31133:SF2">
    <property type="entry name" value="EXPRESSED PROTEIN"/>
    <property type="match status" value="1"/>
</dbReference>
<keyword evidence="1" id="KW-1133">Transmembrane helix</keyword>
<keyword evidence="1" id="KW-0472">Membrane</keyword>
<protein>
    <recommendedName>
        <fullName evidence="4">Transmembrane protein</fullName>
    </recommendedName>
</protein>
<organism evidence="2 3">
    <name type="scientific">Vanilla planifolia</name>
    <name type="common">Vanilla</name>
    <dbReference type="NCBI Taxonomy" id="51239"/>
    <lineage>
        <taxon>Eukaryota</taxon>
        <taxon>Viridiplantae</taxon>
        <taxon>Streptophyta</taxon>
        <taxon>Embryophyta</taxon>
        <taxon>Tracheophyta</taxon>
        <taxon>Spermatophyta</taxon>
        <taxon>Magnoliopsida</taxon>
        <taxon>Liliopsida</taxon>
        <taxon>Asparagales</taxon>
        <taxon>Orchidaceae</taxon>
        <taxon>Vanilloideae</taxon>
        <taxon>Vanilleae</taxon>
        <taxon>Vanilla</taxon>
    </lineage>
</organism>